<dbReference type="Pfam" id="PF08334">
    <property type="entry name" value="T2SSG"/>
    <property type="match status" value="1"/>
</dbReference>
<evidence type="ECO:0000313" key="4">
    <source>
        <dbReference type="Proteomes" id="UP001207930"/>
    </source>
</evidence>
<dbReference type="RefSeq" id="WP_264502259.1">
    <property type="nucleotide sequence ID" value="NZ_JAPDDS010000009.1"/>
</dbReference>
<gene>
    <name evidence="3" type="ORF">OKA04_16310</name>
</gene>
<keyword evidence="1" id="KW-0472">Membrane</keyword>
<name>A0ABT3FRU5_9BACT</name>
<keyword evidence="1" id="KW-1133">Transmembrane helix</keyword>
<reference evidence="3 4" key="1">
    <citation type="submission" date="2022-10" db="EMBL/GenBank/DDBJ databases">
        <title>Luteolibacter flavescens strain MCCC 1K03193, whole genome shotgun sequencing project.</title>
        <authorList>
            <person name="Zhao G."/>
            <person name="Shen L."/>
        </authorList>
    </citation>
    <scope>NUCLEOTIDE SEQUENCE [LARGE SCALE GENOMIC DNA]</scope>
    <source>
        <strain evidence="3 4">MCCC 1K03193</strain>
    </source>
</reference>
<dbReference type="InterPro" id="IPR045584">
    <property type="entry name" value="Pilin-like"/>
</dbReference>
<feature type="transmembrane region" description="Helical" evidence="1">
    <location>
        <begin position="164"/>
        <end position="181"/>
    </location>
</feature>
<dbReference type="InterPro" id="IPR013545">
    <property type="entry name" value="T2SS_protein-GspG_C"/>
</dbReference>
<protein>
    <submittedName>
        <fullName evidence="3">Type II secretion system protein GspG</fullName>
    </submittedName>
</protein>
<evidence type="ECO:0000256" key="1">
    <source>
        <dbReference type="SAM" id="Phobius"/>
    </source>
</evidence>
<accession>A0ABT3FRU5</accession>
<proteinExistence type="predicted"/>
<sequence>MGKFLVMLLVAAVCLAMAMYLGILPSRGGIATVGPIDGDMASMSSALNMFRVNAGRYPTEEEGLAALIEKPATYPENKRWQKIMGKLPLDPWNNPYQYVAIKDSEKMLSAALDLDAYGLYSFGPDGISKSQGNDDDDRNSWNELSLDRRSSFERWKDSFQVDEAGIILLALFVCFGFLRALNIRAKA</sequence>
<feature type="domain" description="Type II secretion system protein GspG C-terminal" evidence="2">
    <location>
        <begin position="38"/>
        <end position="136"/>
    </location>
</feature>
<dbReference type="EMBL" id="JAPDDS010000009">
    <property type="protein sequence ID" value="MCW1886302.1"/>
    <property type="molecule type" value="Genomic_DNA"/>
</dbReference>
<dbReference type="Proteomes" id="UP001207930">
    <property type="component" value="Unassembled WGS sequence"/>
</dbReference>
<dbReference type="SUPFAM" id="SSF54523">
    <property type="entry name" value="Pili subunits"/>
    <property type="match status" value="1"/>
</dbReference>
<organism evidence="3 4">
    <name type="scientific">Luteolibacter flavescens</name>
    <dbReference type="NCBI Taxonomy" id="1859460"/>
    <lineage>
        <taxon>Bacteria</taxon>
        <taxon>Pseudomonadati</taxon>
        <taxon>Verrucomicrobiota</taxon>
        <taxon>Verrucomicrobiia</taxon>
        <taxon>Verrucomicrobiales</taxon>
        <taxon>Verrucomicrobiaceae</taxon>
        <taxon>Luteolibacter</taxon>
    </lineage>
</organism>
<evidence type="ECO:0000313" key="3">
    <source>
        <dbReference type="EMBL" id="MCW1886302.1"/>
    </source>
</evidence>
<evidence type="ECO:0000259" key="2">
    <source>
        <dbReference type="Pfam" id="PF08334"/>
    </source>
</evidence>
<dbReference type="Gene3D" id="3.30.700.10">
    <property type="entry name" value="Glycoprotein, Type 4 Pilin"/>
    <property type="match status" value="1"/>
</dbReference>
<keyword evidence="1" id="KW-0812">Transmembrane</keyword>
<keyword evidence="4" id="KW-1185">Reference proteome</keyword>
<comment type="caution">
    <text evidence="3">The sequence shown here is derived from an EMBL/GenBank/DDBJ whole genome shotgun (WGS) entry which is preliminary data.</text>
</comment>